<evidence type="ECO:0000256" key="4">
    <source>
        <dbReference type="ARBA" id="ARBA00007573"/>
    </source>
</evidence>
<keyword evidence="8" id="KW-0539">Nucleus</keyword>
<evidence type="ECO:0000256" key="5">
    <source>
        <dbReference type="ARBA" id="ARBA00020265"/>
    </source>
</evidence>
<dbReference type="Proteomes" id="UP000094389">
    <property type="component" value="Unassembled WGS sequence"/>
</dbReference>
<dbReference type="EMBL" id="KV453929">
    <property type="protein sequence ID" value="ODV73798.1"/>
    <property type="molecule type" value="Genomic_DNA"/>
</dbReference>
<comment type="pathway">
    <text evidence="3">tRNA modification; 5-methoxycarbonylmethyl-2-thiouridine-tRNA biosynthesis.</text>
</comment>
<dbReference type="InterPro" id="IPR008728">
    <property type="entry name" value="Elongator_complex_protein_4"/>
</dbReference>
<evidence type="ECO:0000256" key="8">
    <source>
        <dbReference type="ARBA" id="ARBA00023242"/>
    </source>
</evidence>
<comment type="similarity">
    <text evidence="4">Belongs to the ELP4 family.</text>
</comment>
<reference evidence="12" key="2">
    <citation type="journal article" date="2015" name="J. Biotechnol.">
        <title>The structure of the Cyberlindnera jadinii genome and its relation to Candida utilis analyzed by the occurrence of single nucleotide polymorphisms.</title>
        <authorList>
            <person name="Rupp O."/>
            <person name="Brinkrolf K."/>
            <person name="Buerth C."/>
            <person name="Kunigo M."/>
            <person name="Schneider J."/>
            <person name="Jaenicke S."/>
            <person name="Goesmann A."/>
            <person name="Puehler A."/>
            <person name="Jaeger K.-E."/>
            <person name="Ernst J.F."/>
        </authorList>
    </citation>
    <scope>NUCLEOTIDE SEQUENCE [LARGE SCALE GENOMIC DNA]</scope>
    <source>
        <strain evidence="12">ATCC 18201 / CBS 1600 / BCRC 20928 / JCM 3617 / NBRC 0987 / NRRL Y-1542</strain>
    </source>
</reference>
<protein>
    <recommendedName>
        <fullName evidence="5">Elongator complex protein 4</fullName>
    </recommendedName>
</protein>
<evidence type="ECO:0000256" key="3">
    <source>
        <dbReference type="ARBA" id="ARBA00005043"/>
    </source>
</evidence>
<organism evidence="10 12">
    <name type="scientific">Cyberlindnera jadinii (strain ATCC 18201 / CBS 1600 / BCRC 20928 / JCM 3617 / NBRC 0987 / NRRL Y-1542)</name>
    <name type="common">Torula yeast</name>
    <name type="synonym">Candida utilis</name>
    <dbReference type="NCBI Taxonomy" id="983966"/>
    <lineage>
        <taxon>Eukaryota</taxon>
        <taxon>Fungi</taxon>
        <taxon>Dikarya</taxon>
        <taxon>Ascomycota</taxon>
        <taxon>Saccharomycotina</taxon>
        <taxon>Saccharomycetes</taxon>
        <taxon>Phaffomycetales</taxon>
        <taxon>Phaffomycetaceae</taxon>
        <taxon>Cyberlindnera</taxon>
    </lineage>
</organism>
<evidence type="ECO:0000313" key="13">
    <source>
        <dbReference type="Proteomes" id="UP000094389"/>
    </source>
</evidence>
<evidence type="ECO:0000256" key="2">
    <source>
        <dbReference type="ARBA" id="ARBA00004496"/>
    </source>
</evidence>
<accession>A0A0H5CA63</accession>
<dbReference type="GO" id="GO:0005737">
    <property type="term" value="C:cytoplasm"/>
    <property type="evidence" value="ECO:0007669"/>
    <property type="project" value="UniProtKB-SubCell"/>
</dbReference>
<keyword evidence="13" id="KW-1185">Reference proteome</keyword>
<dbReference type="EMBL" id="CDQK01000007">
    <property type="protein sequence ID" value="CEP25157.1"/>
    <property type="molecule type" value="Genomic_DNA"/>
</dbReference>
<feature type="compositionally biased region" description="Low complexity" evidence="9">
    <location>
        <begin position="36"/>
        <end position="57"/>
    </location>
</feature>
<dbReference type="GO" id="GO:0002098">
    <property type="term" value="P:tRNA wobble uridine modification"/>
    <property type="evidence" value="ECO:0007669"/>
    <property type="project" value="InterPro"/>
</dbReference>
<evidence type="ECO:0000313" key="11">
    <source>
        <dbReference type="EMBL" id="ODV73798.1"/>
    </source>
</evidence>
<comment type="subcellular location">
    <subcellularLocation>
        <location evidence="2">Cytoplasm</location>
    </subcellularLocation>
    <subcellularLocation>
        <location evidence="1">Nucleus</location>
    </subcellularLocation>
</comment>
<dbReference type="GO" id="GO:0033588">
    <property type="term" value="C:elongator holoenzyme complex"/>
    <property type="evidence" value="ECO:0007669"/>
    <property type="project" value="InterPro"/>
</dbReference>
<dbReference type="PANTHER" id="PTHR12896:SF1">
    <property type="entry name" value="ELONGATOR COMPLEX PROTEIN 4"/>
    <property type="match status" value="1"/>
</dbReference>
<dbReference type="CDD" id="cd19494">
    <property type="entry name" value="Elp4"/>
    <property type="match status" value="1"/>
</dbReference>
<dbReference type="STRING" id="983966.A0A0H5CA63"/>
<gene>
    <name evidence="10" type="ORF">BN1211_6160</name>
    <name evidence="11" type="ORF">CYBJADRAFT_167227</name>
</gene>
<name>A0A0H5CA63_CYBJN</name>
<dbReference type="UniPathway" id="UPA00988"/>
<keyword evidence="6" id="KW-0963">Cytoplasm</keyword>
<evidence type="ECO:0000313" key="12">
    <source>
        <dbReference type="Proteomes" id="UP000038830"/>
    </source>
</evidence>
<evidence type="ECO:0000256" key="9">
    <source>
        <dbReference type="SAM" id="MobiDB-lite"/>
    </source>
</evidence>
<reference evidence="10" key="1">
    <citation type="submission" date="2014-12" db="EMBL/GenBank/DDBJ databases">
        <authorList>
            <person name="Jaenicke S."/>
        </authorList>
    </citation>
    <scope>NUCLEOTIDE SEQUENCE [LARGE SCALE GENOMIC DNA]</scope>
    <source>
        <strain evidence="10">CBS1600</strain>
    </source>
</reference>
<accession>A0A1E4S2R7</accession>
<dbReference type="InterPro" id="IPR027417">
    <property type="entry name" value="P-loop_NTPase"/>
</dbReference>
<evidence type="ECO:0000313" key="10">
    <source>
        <dbReference type="EMBL" id="CEP25157.1"/>
    </source>
</evidence>
<dbReference type="Gene3D" id="3.40.50.300">
    <property type="entry name" value="P-loop containing nucleotide triphosphate hydrolases"/>
    <property type="match status" value="1"/>
</dbReference>
<proteinExistence type="inferred from homology"/>
<evidence type="ECO:0000256" key="6">
    <source>
        <dbReference type="ARBA" id="ARBA00022490"/>
    </source>
</evidence>
<evidence type="ECO:0000256" key="7">
    <source>
        <dbReference type="ARBA" id="ARBA00022694"/>
    </source>
</evidence>
<dbReference type="Proteomes" id="UP000038830">
    <property type="component" value="Unassembled WGS sequence"/>
</dbReference>
<feature type="region of interest" description="Disordered" evidence="9">
    <location>
        <begin position="1"/>
        <end position="61"/>
    </location>
</feature>
<dbReference type="AlphaFoldDB" id="A0A0H5CA63"/>
<dbReference type="OMA" id="QGMLKVH"/>
<dbReference type="GO" id="GO:0008023">
    <property type="term" value="C:transcription elongation factor complex"/>
    <property type="evidence" value="ECO:0007669"/>
    <property type="project" value="TreeGrafter"/>
</dbReference>
<reference evidence="11 13" key="3">
    <citation type="journal article" date="2016" name="Proc. Natl. Acad. Sci. U.S.A.">
        <title>Comparative genomics of biotechnologically important yeasts.</title>
        <authorList>
            <person name="Riley R."/>
            <person name="Haridas S."/>
            <person name="Wolfe K.H."/>
            <person name="Lopes M.R."/>
            <person name="Hittinger C.T."/>
            <person name="Goeker M."/>
            <person name="Salamov A.A."/>
            <person name="Wisecaver J.H."/>
            <person name="Long T.M."/>
            <person name="Calvey C.H."/>
            <person name="Aerts A.L."/>
            <person name="Barry K.W."/>
            <person name="Choi C."/>
            <person name="Clum A."/>
            <person name="Coughlan A.Y."/>
            <person name="Deshpande S."/>
            <person name="Douglass A.P."/>
            <person name="Hanson S.J."/>
            <person name="Klenk H.-P."/>
            <person name="LaButti K.M."/>
            <person name="Lapidus A."/>
            <person name="Lindquist E.A."/>
            <person name="Lipzen A.M."/>
            <person name="Meier-Kolthoff J.P."/>
            <person name="Ohm R.A."/>
            <person name="Otillar R.P."/>
            <person name="Pangilinan J.L."/>
            <person name="Peng Y."/>
            <person name="Rokas A."/>
            <person name="Rosa C.A."/>
            <person name="Scheuner C."/>
            <person name="Sibirny A.A."/>
            <person name="Slot J.C."/>
            <person name="Stielow J.B."/>
            <person name="Sun H."/>
            <person name="Kurtzman C.P."/>
            <person name="Blackwell M."/>
            <person name="Grigoriev I.V."/>
            <person name="Jeffries T.W."/>
        </authorList>
    </citation>
    <scope>NUCLEOTIDE SEQUENCE [LARGE SCALE GENOMIC DNA]</scope>
    <source>
        <strain evidence="13">ATCC 18201 / CBS 1600 / BCRC 20928 / JCM 3617 / NBRC 0987 / NRRL Y-1542</strain>
        <strain evidence="11">NRRL Y-1542</strain>
    </source>
</reference>
<sequence length="435" mass="48370">MEERRRNSPFVTGRTPISGQPIRGIPLRQPGGAVGAPGSVPGSVPGRVPGAVPGRSPFIRGTESLNRGLRQLSTKPEVTKHAGVKPSLLNTQSVTSSGCNDLDKILEHQGIPLGSSILVEESGTTDFANVLSKVFVSQGIVHNRLDPQISNTHIILLTSNQHWTKELPGVFKGSSRDIKKQRVQENENKLSVQNLITGDSHVARSKDLKIAWRYGLNDQNKAQTQSQGDNNVLYKDYNHQFDITSRLSPGPGTNELTTIQISSNFKSILKNIEHVIMQHQGKVIRLLIPSFLNPSMYPPQLTSSHEALQFAHGLRSLTRKFDKLCIMVTLALDLYPRSSALVKLLESLTDSVIHLEPFNQEMTRFLEKAYHNQPTKVSHGLVHVYKIAHASERGQMKVTVNEYAFKNGRKKFEIEEWGIPVEDEGDDDAKKSMEF</sequence>
<dbReference type="Pfam" id="PF05625">
    <property type="entry name" value="PAXNEB"/>
    <property type="match status" value="1"/>
</dbReference>
<dbReference type="PANTHER" id="PTHR12896">
    <property type="entry name" value="PAX6 NEIGHBOR PROTEIN PAXNEB"/>
    <property type="match status" value="1"/>
</dbReference>
<evidence type="ECO:0000256" key="1">
    <source>
        <dbReference type="ARBA" id="ARBA00004123"/>
    </source>
</evidence>
<dbReference type="OrthoDB" id="289162at2759"/>
<keyword evidence="7" id="KW-0819">tRNA processing</keyword>